<dbReference type="Pfam" id="PF02798">
    <property type="entry name" value="GST_N"/>
    <property type="match status" value="1"/>
</dbReference>
<evidence type="ECO:0000256" key="2">
    <source>
        <dbReference type="ARBA" id="ARBA00022679"/>
    </source>
</evidence>
<sequence>MITLHHLNQSRSKRIIWLLEELGQPYRIERYQRNEQTRLAPPELLKIHPLGKSPVIEVDGKVLAESGAITEYLIARFAPERLAPAHGHEDYADYLYWIHFAESSAILPLLLKLFVDMDGAETNFLARYADTEIAKVIGHLEQSLAGRDYLVANKLTGADIMMSFILDILANNNAIESYPNIRRYQQQLASHSSYRAAEGAEVEYPPHSG</sequence>
<keyword evidence="2 7" id="KW-0808">Transferase</keyword>
<dbReference type="Proteomes" id="UP000242231">
    <property type="component" value="Unassembled WGS sequence"/>
</dbReference>
<comment type="similarity">
    <text evidence="4">Belongs to the GST superfamily.</text>
</comment>
<proteinExistence type="inferred from homology"/>
<accession>A0A2P5TPG3</accession>
<dbReference type="AlphaFoldDB" id="A0A2P5TPG3"/>
<evidence type="ECO:0000256" key="1">
    <source>
        <dbReference type="ARBA" id="ARBA00012452"/>
    </source>
</evidence>
<evidence type="ECO:0000313" key="7">
    <source>
        <dbReference type="EMBL" id="PPL17570.1"/>
    </source>
</evidence>
<dbReference type="InterPro" id="IPR010987">
    <property type="entry name" value="Glutathione-S-Trfase_C-like"/>
</dbReference>
<dbReference type="SUPFAM" id="SSF52833">
    <property type="entry name" value="Thioredoxin-like"/>
    <property type="match status" value="1"/>
</dbReference>
<dbReference type="PROSITE" id="PS50404">
    <property type="entry name" value="GST_NTER"/>
    <property type="match status" value="1"/>
</dbReference>
<evidence type="ECO:0000256" key="4">
    <source>
        <dbReference type="RuleBase" id="RU003494"/>
    </source>
</evidence>
<dbReference type="Gene3D" id="3.40.30.10">
    <property type="entry name" value="Glutaredoxin"/>
    <property type="match status" value="1"/>
</dbReference>
<dbReference type="InterPro" id="IPR004045">
    <property type="entry name" value="Glutathione_S-Trfase_N"/>
</dbReference>
<dbReference type="EC" id="2.5.1.18" evidence="1"/>
<comment type="catalytic activity">
    <reaction evidence="3">
        <text>RX + glutathione = an S-substituted glutathione + a halide anion + H(+)</text>
        <dbReference type="Rhea" id="RHEA:16437"/>
        <dbReference type="ChEBI" id="CHEBI:15378"/>
        <dbReference type="ChEBI" id="CHEBI:16042"/>
        <dbReference type="ChEBI" id="CHEBI:17792"/>
        <dbReference type="ChEBI" id="CHEBI:57925"/>
        <dbReference type="ChEBI" id="CHEBI:90779"/>
        <dbReference type="EC" id="2.5.1.18"/>
    </reaction>
</comment>
<dbReference type="GO" id="GO:0004364">
    <property type="term" value="F:glutathione transferase activity"/>
    <property type="evidence" value="ECO:0007669"/>
    <property type="project" value="UniProtKB-EC"/>
</dbReference>
<dbReference type="InterPro" id="IPR036249">
    <property type="entry name" value="Thioredoxin-like_sf"/>
</dbReference>
<feature type="domain" description="GST C-terminal" evidence="6">
    <location>
        <begin position="87"/>
        <end position="208"/>
    </location>
</feature>
<dbReference type="CDD" id="cd03046">
    <property type="entry name" value="GST_N_GTT1_like"/>
    <property type="match status" value="1"/>
</dbReference>
<comment type="caution">
    <text evidence="7">The sequence shown here is derived from an EMBL/GenBank/DDBJ whole genome shotgun (WGS) entry which is preliminary data.</text>
</comment>
<dbReference type="PANTHER" id="PTHR44051:SF9">
    <property type="entry name" value="GLUTATHIONE S-TRANSFERASE 1"/>
    <property type="match status" value="1"/>
</dbReference>
<evidence type="ECO:0000256" key="3">
    <source>
        <dbReference type="ARBA" id="ARBA00047960"/>
    </source>
</evidence>
<name>A0A2P5TPG3_9GAMM</name>
<evidence type="ECO:0000313" key="8">
    <source>
        <dbReference type="Proteomes" id="UP000242231"/>
    </source>
</evidence>
<dbReference type="InterPro" id="IPR040079">
    <property type="entry name" value="Glutathione_S-Trfase"/>
</dbReference>
<dbReference type="OrthoDB" id="9810080at2"/>
<dbReference type="RefSeq" id="WP_104485603.1">
    <property type="nucleotide sequence ID" value="NZ_BMYB01000009.1"/>
</dbReference>
<dbReference type="SUPFAM" id="SSF47616">
    <property type="entry name" value="GST C-terminal domain-like"/>
    <property type="match status" value="1"/>
</dbReference>
<organism evidence="7 8">
    <name type="scientific">Oceanisphaera arctica</name>
    <dbReference type="NCBI Taxonomy" id="641510"/>
    <lineage>
        <taxon>Bacteria</taxon>
        <taxon>Pseudomonadati</taxon>
        <taxon>Pseudomonadota</taxon>
        <taxon>Gammaproteobacteria</taxon>
        <taxon>Aeromonadales</taxon>
        <taxon>Aeromonadaceae</taxon>
        <taxon>Oceanisphaera</taxon>
    </lineage>
</organism>
<keyword evidence="8" id="KW-1185">Reference proteome</keyword>
<dbReference type="InterPro" id="IPR004046">
    <property type="entry name" value="GST_C"/>
</dbReference>
<evidence type="ECO:0000259" key="6">
    <source>
        <dbReference type="PROSITE" id="PS50405"/>
    </source>
</evidence>
<feature type="domain" description="GST N-terminal" evidence="5">
    <location>
        <begin position="1"/>
        <end position="81"/>
    </location>
</feature>
<dbReference type="PROSITE" id="PS50405">
    <property type="entry name" value="GST_CTER"/>
    <property type="match status" value="1"/>
</dbReference>
<dbReference type="FunFam" id="3.40.30.10:FF:000156">
    <property type="entry name" value="Glutathione S-transferase 1"/>
    <property type="match status" value="1"/>
</dbReference>
<gene>
    <name evidence="7" type="ORF">UN63_04585</name>
</gene>
<dbReference type="InterPro" id="IPR036282">
    <property type="entry name" value="Glutathione-S-Trfase_C_sf"/>
</dbReference>
<dbReference type="EMBL" id="MPZM01000006">
    <property type="protein sequence ID" value="PPL17570.1"/>
    <property type="molecule type" value="Genomic_DNA"/>
</dbReference>
<dbReference type="SFLD" id="SFLDG01150">
    <property type="entry name" value="Main.1:_Beta-like"/>
    <property type="match status" value="1"/>
</dbReference>
<dbReference type="GO" id="GO:0005737">
    <property type="term" value="C:cytoplasm"/>
    <property type="evidence" value="ECO:0007669"/>
    <property type="project" value="UniProtKB-ARBA"/>
</dbReference>
<evidence type="ECO:0000259" key="5">
    <source>
        <dbReference type="PROSITE" id="PS50404"/>
    </source>
</evidence>
<dbReference type="Pfam" id="PF00043">
    <property type="entry name" value="GST_C"/>
    <property type="match status" value="1"/>
</dbReference>
<dbReference type="GO" id="GO:0004601">
    <property type="term" value="F:peroxidase activity"/>
    <property type="evidence" value="ECO:0007669"/>
    <property type="project" value="UniProtKB-ARBA"/>
</dbReference>
<dbReference type="SFLD" id="SFLDS00019">
    <property type="entry name" value="Glutathione_Transferase_(cytos"/>
    <property type="match status" value="1"/>
</dbReference>
<reference evidence="8" key="1">
    <citation type="submission" date="2016-11" db="EMBL/GenBank/DDBJ databases">
        <authorList>
            <person name="Sisinthy S."/>
            <person name="Ara S."/>
            <person name="Gundlapally S.R."/>
        </authorList>
    </citation>
    <scope>NUCLEOTIDE SEQUENCE [LARGE SCALE GENOMIC DNA]</scope>
    <source>
        <strain evidence="8">V1-41</strain>
    </source>
</reference>
<dbReference type="PANTHER" id="PTHR44051">
    <property type="entry name" value="GLUTATHIONE S-TRANSFERASE-RELATED"/>
    <property type="match status" value="1"/>
</dbReference>
<dbReference type="Gene3D" id="1.20.1050.10">
    <property type="match status" value="1"/>
</dbReference>
<dbReference type="SFLD" id="SFLDG00358">
    <property type="entry name" value="Main_(cytGST)"/>
    <property type="match status" value="1"/>
</dbReference>
<protein>
    <recommendedName>
        <fullName evidence="1">glutathione transferase</fullName>
        <ecNumber evidence="1">2.5.1.18</ecNumber>
    </recommendedName>
</protein>